<gene>
    <name evidence="1" type="ORF">TNIN_254741</name>
</gene>
<feature type="non-terminal residue" evidence="1">
    <location>
        <position position="1"/>
    </location>
</feature>
<accession>A0A8X6YA52</accession>
<protein>
    <submittedName>
        <fullName evidence="1">Uncharacterized protein</fullName>
    </submittedName>
</protein>
<dbReference type="EMBL" id="BMAV01017097">
    <property type="protein sequence ID" value="GFY68498.1"/>
    <property type="molecule type" value="Genomic_DNA"/>
</dbReference>
<evidence type="ECO:0000313" key="1">
    <source>
        <dbReference type="EMBL" id="GFY68498.1"/>
    </source>
</evidence>
<comment type="caution">
    <text evidence="1">The sequence shown here is derived from an EMBL/GenBank/DDBJ whole genome shotgun (WGS) entry which is preliminary data.</text>
</comment>
<evidence type="ECO:0000313" key="2">
    <source>
        <dbReference type="Proteomes" id="UP000886998"/>
    </source>
</evidence>
<keyword evidence="2" id="KW-1185">Reference proteome</keyword>
<sequence>NYEDSSCHQSVQLSNASIEYILLKKV</sequence>
<dbReference type="Proteomes" id="UP000886998">
    <property type="component" value="Unassembled WGS sequence"/>
</dbReference>
<organism evidence="1 2">
    <name type="scientific">Trichonephila inaurata madagascariensis</name>
    <dbReference type="NCBI Taxonomy" id="2747483"/>
    <lineage>
        <taxon>Eukaryota</taxon>
        <taxon>Metazoa</taxon>
        <taxon>Ecdysozoa</taxon>
        <taxon>Arthropoda</taxon>
        <taxon>Chelicerata</taxon>
        <taxon>Arachnida</taxon>
        <taxon>Araneae</taxon>
        <taxon>Araneomorphae</taxon>
        <taxon>Entelegynae</taxon>
        <taxon>Araneoidea</taxon>
        <taxon>Nephilidae</taxon>
        <taxon>Trichonephila</taxon>
        <taxon>Trichonephila inaurata</taxon>
    </lineage>
</organism>
<name>A0A8X6YA52_9ARAC</name>
<reference evidence="1" key="1">
    <citation type="submission" date="2020-08" db="EMBL/GenBank/DDBJ databases">
        <title>Multicomponent nature underlies the extraordinary mechanical properties of spider dragline silk.</title>
        <authorList>
            <person name="Kono N."/>
            <person name="Nakamura H."/>
            <person name="Mori M."/>
            <person name="Yoshida Y."/>
            <person name="Ohtoshi R."/>
            <person name="Malay A.D."/>
            <person name="Moran D.A.P."/>
            <person name="Tomita M."/>
            <person name="Numata K."/>
            <person name="Arakawa K."/>
        </authorList>
    </citation>
    <scope>NUCLEOTIDE SEQUENCE</scope>
</reference>
<proteinExistence type="predicted"/>
<dbReference type="AlphaFoldDB" id="A0A8X6YA52"/>